<dbReference type="EMBL" id="QANS01000003">
    <property type="protein sequence ID" value="PTU31245.1"/>
    <property type="molecule type" value="Genomic_DNA"/>
</dbReference>
<evidence type="ECO:0000313" key="4">
    <source>
        <dbReference type="Proteomes" id="UP000244248"/>
    </source>
</evidence>
<feature type="compositionally biased region" description="Basic and acidic residues" evidence="1">
    <location>
        <begin position="136"/>
        <end position="145"/>
    </location>
</feature>
<gene>
    <name evidence="3" type="ORF">CJD38_07790</name>
</gene>
<keyword evidence="4" id="KW-1185">Reference proteome</keyword>
<dbReference type="RefSeq" id="WP_107939787.1">
    <property type="nucleotide sequence ID" value="NZ_QANS01000003.1"/>
</dbReference>
<feature type="chain" id="PRO_5015773665" evidence="2">
    <location>
        <begin position="20"/>
        <end position="145"/>
    </location>
</feature>
<proteinExistence type="predicted"/>
<accession>A0A2T5MF81</accession>
<dbReference type="Proteomes" id="UP000244248">
    <property type="component" value="Unassembled WGS sequence"/>
</dbReference>
<dbReference type="AlphaFoldDB" id="A0A2T5MF81"/>
<evidence type="ECO:0000313" key="3">
    <source>
        <dbReference type="EMBL" id="PTU31245.1"/>
    </source>
</evidence>
<comment type="caution">
    <text evidence="3">The sequence shown here is derived from an EMBL/GenBank/DDBJ whole genome shotgun (WGS) entry which is preliminary data.</text>
</comment>
<name>A0A2T5MF81_9GAMM</name>
<dbReference type="OrthoDB" id="8536851at2"/>
<keyword evidence="2" id="KW-0732">Signal</keyword>
<evidence type="ECO:0000256" key="2">
    <source>
        <dbReference type="SAM" id="SignalP"/>
    </source>
</evidence>
<feature type="region of interest" description="Disordered" evidence="1">
    <location>
        <begin position="108"/>
        <end position="145"/>
    </location>
</feature>
<reference evidence="3 4" key="1">
    <citation type="submission" date="2018-04" db="EMBL/GenBank/DDBJ databases">
        <title>Novel species isolated from glacier.</title>
        <authorList>
            <person name="Liu Q."/>
            <person name="Xin Y.-H."/>
        </authorList>
    </citation>
    <scope>NUCLEOTIDE SEQUENCE [LARGE SCALE GENOMIC DNA]</scope>
    <source>
        <strain evidence="3 4">GT1R17</strain>
    </source>
</reference>
<organism evidence="3 4">
    <name type="scientific">Stenotrophobium rhamnosiphilum</name>
    <dbReference type="NCBI Taxonomy" id="2029166"/>
    <lineage>
        <taxon>Bacteria</taxon>
        <taxon>Pseudomonadati</taxon>
        <taxon>Pseudomonadota</taxon>
        <taxon>Gammaproteobacteria</taxon>
        <taxon>Nevskiales</taxon>
        <taxon>Nevskiaceae</taxon>
        <taxon>Stenotrophobium</taxon>
    </lineage>
</organism>
<feature type="compositionally biased region" description="Basic and acidic residues" evidence="1">
    <location>
        <begin position="108"/>
        <end position="126"/>
    </location>
</feature>
<evidence type="ECO:0000256" key="1">
    <source>
        <dbReference type="SAM" id="MobiDB-lite"/>
    </source>
</evidence>
<feature type="signal peptide" evidence="2">
    <location>
        <begin position="1"/>
        <end position="19"/>
    </location>
</feature>
<protein>
    <submittedName>
        <fullName evidence="3">Uncharacterized protein</fullName>
    </submittedName>
</protein>
<sequence>MKRILFAAVLAVAAVPAFAQVGVSVSVGQPGFYGQIDVGSAPRPQVIYAEPRVIERTVIGSPIYLRVPPGHAKHWRKHCGAYNACGRPVYFVRDSWYSQQYVPYYNEHHGGGHHDRGHDHDRGDHRGKGHGNGKGRGHDKDRDHH</sequence>